<dbReference type="Proteomes" id="UP000219546">
    <property type="component" value="Unassembled WGS sequence"/>
</dbReference>
<dbReference type="Gene3D" id="3.40.1710.10">
    <property type="entry name" value="abc type-2 transporter like domain"/>
    <property type="match status" value="1"/>
</dbReference>
<keyword evidence="5 6" id="KW-0472">Membrane</keyword>
<dbReference type="OrthoDB" id="2417739at2"/>
<feature type="domain" description="ABC-2 type transporter transmembrane" evidence="7">
    <location>
        <begin position="20"/>
        <end position="347"/>
    </location>
</feature>
<dbReference type="InterPro" id="IPR051449">
    <property type="entry name" value="ABC-2_transporter_component"/>
</dbReference>
<dbReference type="RefSeq" id="WP_097156814.1">
    <property type="nucleotide sequence ID" value="NZ_JBEPMQ010000012.1"/>
</dbReference>
<feature type="transmembrane region" description="Helical" evidence="6">
    <location>
        <begin position="286"/>
        <end position="305"/>
    </location>
</feature>
<dbReference type="Pfam" id="PF12698">
    <property type="entry name" value="ABC2_membrane_3"/>
    <property type="match status" value="1"/>
</dbReference>
<dbReference type="EMBL" id="OAOP01000001">
    <property type="protein sequence ID" value="SNX66982.1"/>
    <property type="molecule type" value="Genomic_DNA"/>
</dbReference>
<keyword evidence="4 6" id="KW-1133">Transmembrane helix</keyword>
<keyword evidence="9" id="KW-1185">Reference proteome</keyword>
<evidence type="ECO:0000256" key="4">
    <source>
        <dbReference type="ARBA" id="ARBA00022989"/>
    </source>
</evidence>
<organism evidence="8 9">
    <name type="scientific">Bacillus oleivorans</name>
    <dbReference type="NCBI Taxonomy" id="1448271"/>
    <lineage>
        <taxon>Bacteria</taxon>
        <taxon>Bacillati</taxon>
        <taxon>Bacillota</taxon>
        <taxon>Bacilli</taxon>
        <taxon>Bacillales</taxon>
        <taxon>Bacillaceae</taxon>
        <taxon>Bacillus</taxon>
    </lineage>
</organism>
<evidence type="ECO:0000313" key="9">
    <source>
        <dbReference type="Proteomes" id="UP000219546"/>
    </source>
</evidence>
<evidence type="ECO:0000259" key="7">
    <source>
        <dbReference type="Pfam" id="PF12698"/>
    </source>
</evidence>
<protein>
    <submittedName>
        <fullName evidence="8">ABC-2 type transport system permease protein</fullName>
    </submittedName>
</protein>
<feature type="transmembrane region" description="Helical" evidence="6">
    <location>
        <begin position="249"/>
        <end position="274"/>
    </location>
</feature>
<comment type="subcellular location">
    <subcellularLocation>
        <location evidence="1">Cell membrane</location>
        <topology evidence="1">Multi-pass membrane protein</topology>
    </subcellularLocation>
</comment>
<feature type="transmembrane region" description="Helical" evidence="6">
    <location>
        <begin position="312"/>
        <end position="333"/>
    </location>
</feature>
<sequence length="379" mass="43315">MSLSLFTLQLKLFLKKPIKLLITLFVPFACTWLLFNLFEETQENLSIPIAIVDEDQSETSAIIIERIKALNEIQVHVVDNEDAERQLLQGKIDSIFVFTEGFEEKLMEEDRDQTILVRRTSNSIAYGIVQELLASEVTRISSNMKAANTVVQYYRSLQPELHPDKVWQDAYLHSDEYWVPEPLMGIDYEWYNVQGKTMEATESQYTANFWRIWSFITVLMVLTSFQWYIRAKEEAIASRLTTTMGGAKVFVLGVGGAHLLLQVVQGLITFILYSVFFETDWSQMGYVIWLTIIAFALGLLLAQWLHNKGSYYVAAFFVSCLFAVLGESFFPISELYSPLEKAAFLSPIGMDENIGLLGWSLLALVIGIWVTRKSGERLD</sequence>
<accession>A0A285CHA3</accession>
<keyword evidence="3 6" id="KW-0812">Transmembrane</keyword>
<reference evidence="8 9" key="1">
    <citation type="submission" date="2017-08" db="EMBL/GenBank/DDBJ databases">
        <authorList>
            <person name="de Groot N.N."/>
        </authorList>
    </citation>
    <scope>NUCLEOTIDE SEQUENCE [LARGE SCALE GENOMIC DNA]</scope>
    <source>
        <strain evidence="8 9">JC228</strain>
    </source>
</reference>
<dbReference type="InterPro" id="IPR013525">
    <property type="entry name" value="ABC2_TM"/>
</dbReference>
<feature type="transmembrane region" description="Helical" evidence="6">
    <location>
        <begin position="353"/>
        <end position="371"/>
    </location>
</feature>
<evidence type="ECO:0000256" key="5">
    <source>
        <dbReference type="ARBA" id="ARBA00023136"/>
    </source>
</evidence>
<evidence type="ECO:0000256" key="2">
    <source>
        <dbReference type="ARBA" id="ARBA00022475"/>
    </source>
</evidence>
<proteinExistence type="predicted"/>
<name>A0A285CHA3_9BACI</name>
<keyword evidence="2" id="KW-1003">Cell membrane</keyword>
<dbReference type="PANTHER" id="PTHR30294:SF29">
    <property type="entry name" value="MULTIDRUG ABC TRANSPORTER PERMEASE YBHS-RELATED"/>
    <property type="match status" value="1"/>
</dbReference>
<dbReference type="AlphaFoldDB" id="A0A285CHA3"/>
<evidence type="ECO:0000256" key="1">
    <source>
        <dbReference type="ARBA" id="ARBA00004651"/>
    </source>
</evidence>
<feature type="transmembrane region" description="Helical" evidence="6">
    <location>
        <begin position="210"/>
        <end position="229"/>
    </location>
</feature>
<evidence type="ECO:0000313" key="8">
    <source>
        <dbReference type="EMBL" id="SNX66982.1"/>
    </source>
</evidence>
<dbReference type="GO" id="GO:0140359">
    <property type="term" value="F:ABC-type transporter activity"/>
    <property type="evidence" value="ECO:0007669"/>
    <property type="project" value="InterPro"/>
</dbReference>
<evidence type="ECO:0000256" key="3">
    <source>
        <dbReference type="ARBA" id="ARBA00022692"/>
    </source>
</evidence>
<gene>
    <name evidence="8" type="ORF">SAMN05877753_101296</name>
</gene>
<evidence type="ECO:0000256" key="6">
    <source>
        <dbReference type="SAM" id="Phobius"/>
    </source>
</evidence>
<dbReference type="PANTHER" id="PTHR30294">
    <property type="entry name" value="MEMBRANE COMPONENT OF ABC TRANSPORTER YHHJ-RELATED"/>
    <property type="match status" value="1"/>
</dbReference>
<dbReference type="GO" id="GO:0005886">
    <property type="term" value="C:plasma membrane"/>
    <property type="evidence" value="ECO:0007669"/>
    <property type="project" value="UniProtKB-SubCell"/>
</dbReference>